<dbReference type="InterPro" id="IPR032282">
    <property type="entry name" value="HAGH_C"/>
</dbReference>
<dbReference type="InterPro" id="IPR035680">
    <property type="entry name" value="Clx_II_MBL"/>
</dbReference>
<feature type="binding site" evidence="7">
    <location>
        <position position="165"/>
    </location>
    <ligand>
        <name>Zn(2+)</name>
        <dbReference type="ChEBI" id="CHEBI:29105"/>
        <label>2</label>
    </ligand>
</feature>
<dbReference type="EC" id="3.1.2.6" evidence="7"/>
<evidence type="ECO:0000256" key="1">
    <source>
        <dbReference type="ARBA" id="ARBA00001623"/>
    </source>
</evidence>
<feature type="binding site" evidence="7">
    <location>
        <position position="127"/>
    </location>
    <ligand>
        <name>Zn(2+)</name>
        <dbReference type="ChEBI" id="CHEBI:29105"/>
        <label>1</label>
    </ligand>
</feature>
<evidence type="ECO:0000256" key="4">
    <source>
        <dbReference type="ARBA" id="ARBA00022723"/>
    </source>
</evidence>
<comment type="catalytic activity">
    <reaction evidence="1 7">
        <text>an S-(2-hydroxyacyl)glutathione + H2O = a 2-hydroxy carboxylate + glutathione + H(+)</text>
        <dbReference type="Rhea" id="RHEA:21864"/>
        <dbReference type="ChEBI" id="CHEBI:15377"/>
        <dbReference type="ChEBI" id="CHEBI:15378"/>
        <dbReference type="ChEBI" id="CHEBI:57925"/>
        <dbReference type="ChEBI" id="CHEBI:58896"/>
        <dbReference type="ChEBI" id="CHEBI:71261"/>
        <dbReference type="EC" id="3.1.2.6"/>
    </reaction>
</comment>
<comment type="subunit">
    <text evidence="7">Monomer.</text>
</comment>
<feature type="binding site" evidence="7">
    <location>
        <position position="53"/>
    </location>
    <ligand>
        <name>Zn(2+)</name>
        <dbReference type="ChEBI" id="CHEBI:29105"/>
        <label>1</label>
    </ligand>
</feature>
<evidence type="ECO:0000313" key="9">
    <source>
        <dbReference type="EMBL" id="QSX78276.1"/>
    </source>
</evidence>
<dbReference type="InterPro" id="IPR017782">
    <property type="entry name" value="Hydroxyacylglutathione_Hdrlase"/>
</dbReference>
<dbReference type="InterPro" id="IPR036866">
    <property type="entry name" value="RibonucZ/Hydroxyglut_hydro"/>
</dbReference>
<dbReference type="GO" id="GO:0046872">
    <property type="term" value="F:metal ion binding"/>
    <property type="evidence" value="ECO:0007669"/>
    <property type="project" value="UniProtKB-KW"/>
</dbReference>
<evidence type="ECO:0000256" key="7">
    <source>
        <dbReference type="HAMAP-Rule" id="MF_01374"/>
    </source>
</evidence>
<evidence type="ECO:0000256" key="2">
    <source>
        <dbReference type="ARBA" id="ARBA00004963"/>
    </source>
</evidence>
<dbReference type="RefSeq" id="WP_200614447.1">
    <property type="nucleotide sequence ID" value="NZ_CP071518.1"/>
</dbReference>
<dbReference type="PANTHER" id="PTHR43705">
    <property type="entry name" value="HYDROXYACYLGLUTATHIONE HYDROLASE"/>
    <property type="match status" value="1"/>
</dbReference>
<name>A0A974XYS7_9GAMM</name>
<feature type="binding site" evidence="7">
    <location>
        <position position="110"/>
    </location>
    <ligand>
        <name>Zn(2+)</name>
        <dbReference type="ChEBI" id="CHEBI:29105"/>
        <label>1</label>
    </ligand>
</feature>
<comment type="cofactor">
    <cofactor evidence="7">
        <name>Zn(2+)</name>
        <dbReference type="ChEBI" id="CHEBI:29105"/>
    </cofactor>
    <text evidence="7">Binds 2 Zn(2+) ions per subunit.</text>
</comment>
<dbReference type="GO" id="GO:0004416">
    <property type="term" value="F:hydroxyacylglutathione hydrolase activity"/>
    <property type="evidence" value="ECO:0007669"/>
    <property type="project" value="UniProtKB-UniRule"/>
</dbReference>
<evidence type="ECO:0000256" key="5">
    <source>
        <dbReference type="ARBA" id="ARBA00022801"/>
    </source>
</evidence>
<dbReference type="Pfam" id="PF00753">
    <property type="entry name" value="Lactamase_B"/>
    <property type="match status" value="1"/>
</dbReference>
<dbReference type="HAMAP" id="MF_01374">
    <property type="entry name" value="Glyoxalase_2"/>
    <property type="match status" value="1"/>
</dbReference>
<gene>
    <name evidence="7 9" type="primary">gloB</name>
    <name evidence="9" type="ORF">I8J32_016640</name>
</gene>
<dbReference type="PIRSF" id="PIRSF005457">
    <property type="entry name" value="Glx"/>
    <property type="match status" value="1"/>
</dbReference>
<keyword evidence="6 7" id="KW-0862">Zinc</keyword>
<dbReference type="InterPro" id="IPR001279">
    <property type="entry name" value="Metallo-B-lactamas"/>
</dbReference>
<organism evidence="9 10">
    <name type="scientific">Agrilutibacter solisilvae</name>
    <dbReference type="NCBI Taxonomy" id="2763317"/>
    <lineage>
        <taxon>Bacteria</taxon>
        <taxon>Pseudomonadati</taxon>
        <taxon>Pseudomonadota</taxon>
        <taxon>Gammaproteobacteria</taxon>
        <taxon>Lysobacterales</taxon>
        <taxon>Lysobacteraceae</taxon>
        <taxon>Agrilutibacter</taxon>
    </lineage>
</organism>
<protein>
    <recommendedName>
        <fullName evidence="7">Hydroxyacylglutathione hydrolase</fullName>
        <ecNumber evidence="7">3.1.2.6</ecNumber>
    </recommendedName>
    <alternativeName>
        <fullName evidence="7">Glyoxalase II</fullName>
        <shortName evidence="7">Glx II</shortName>
    </alternativeName>
</protein>
<dbReference type="GO" id="GO:0019243">
    <property type="term" value="P:methylglyoxal catabolic process to D-lactate via S-lactoyl-glutathione"/>
    <property type="evidence" value="ECO:0007669"/>
    <property type="project" value="UniProtKB-UniRule"/>
</dbReference>
<reference evidence="9 10" key="1">
    <citation type="submission" date="2021-03" db="EMBL/GenBank/DDBJ databases">
        <title>Lysobacter sp. nov. isolated from soil of gangwondo yeongwol, south Korea.</title>
        <authorList>
            <person name="Kim K.R."/>
            <person name="Kim K.H."/>
            <person name="Jeon C.O."/>
        </authorList>
    </citation>
    <scope>NUCLEOTIDE SEQUENCE [LARGE SCALE GENOMIC DNA]</scope>
    <source>
        <strain evidence="9 10">R19</strain>
    </source>
</reference>
<comment type="pathway">
    <text evidence="2 7">Secondary metabolite metabolism; methylglyoxal degradation; (R)-lactate from methylglyoxal: step 2/2.</text>
</comment>
<dbReference type="InterPro" id="IPR050110">
    <property type="entry name" value="Glyoxalase_II_hydrolase"/>
</dbReference>
<dbReference type="SMART" id="SM00849">
    <property type="entry name" value="Lactamase_B"/>
    <property type="match status" value="1"/>
</dbReference>
<dbReference type="PANTHER" id="PTHR43705:SF1">
    <property type="entry name" value="HYDROXYACYLGLUTATHIONE HYDROLASE GLOB"/>
    <property type="match status" value="1"/>
</dbReference>
<comment type="similarity">
    <text evidence="3 7">Belongs to the metallo-beta-lactamase superfamily. Glyoxalase II family.</text>
</comment>
<proteinExistence type="inferred from homology"/>
<dbReference type="Pfam" id="PF16123">
    <property type="entry name" value="HAGH_C"/>
    <property type="match status" value="1"/>
</dbReference>
<evidence type="ECO:0000256" key="6">
    <source>
        <dbReference type="ARBA" id="ARBA00022833"/>
    </source>
</evidence>
<evidence type="ECO:0000256" key="3">
    <source>
        <dbReference type="ARBA" id="ARBA00006759"/>
    </source>
</evidence>
<feature type="binding site" evidence="7">
    <location>
        <position position="55"/>
    </location>
    <ligand>
        <name>Zn(2+)</name>
        <dbReference type="ChEBI" id="CHEBI:29105"/>
        <label>1</label>
    </ligand>
</feature>
<dbReference type="Gene3D" id="3.60.15.10">
    <property type="entry name" value="Ribonuclease Z/Hydroxyacylglutathione hydrolase-like"/>
    <property type="match status" value="1"/>
</dbReference>
<feature type="binding site" evidence="7">
    <location>
        <position position="127"/>
    </location>
    <ligand>
        <name>Zn(2+)</name>
        <dbReference type="ChEBI" id="CHEBI:29105"/>
        <label>2</label>
    </ligand>
</feature>
<keyword evidence="5 7" id="KW-0378">Hydrolase</keyword>
<dbReference type="NCBIfam" id="TIGR03413">
    <property type="entry name" value="GSH_gloB"/>
    <property type="match status" value="1"/>
</dbReference>
<dbReference type="AlphaFoldDB" id="A0A974XYS7"/>
<evidence type="ECO:0000259" key="8">
    <source>
        <dbReference type="SMART" id="SM00849"/>
    </source>
</evidence>
<dbReference type="SUPFAM" id="SSF56281">
    <property type="entry name" value="Metallo-hydrolase/oxidoreductase"/>
    <property type="match status" value="1"/>
</dbReference>
<dbReference type="CDD" id="cd07723">
    <property type="entry name" value="hydroxyacylglutathione_hydrolase_MBL-fold"/>
    <property type="match status" value="1"/>
</dbReference>
<dbReference type="KEGG" id="lsf:I8J32_016640"/>
<feature type="binding site" evidence="7">
    <location>
        <position position="58"/>
    </location>
    <ligand>
        <name>Zn(2+)</name>
        <dbReference type="ChEBI" id="CHEBI:29105"/>
        <label>2</label>
    </ligand>
</feature>
<dbReference type="EMBL" id="CP071518">
    <property type="protein sequence ID" value="QSX78276.1"/>
    <property type="molecule type" value="Genomic_DNA"/>
</dbReference>
<feature type="binding site" evidence="7">
    <location>
        <position position="57"/>
    </location>
    <ligand>
        <name>Zn(2+)</name>
        <dbReference type="ChEBI" id="CHEBI:29105"/>
        <label>2</label>
    </ligand>
</feature>
<keyword evidence="10" id="KW-1185">Reference proteome</keyword>
<dbReference type="Proteomes" id="UP000639274">
    <property type="component" value="Chromosome"/>
</dbReference>
<sequence length="255" mass="27408">MDLRALPALGDNYIWALVDAQGRVLVVDPGEPDPVLALLEGEGLSLAGILLTHHHHDHIGGAAALRQRWPELPVFGPADERITVGHASMAEGDRVRIADWSFDVLEIPGHTLTHIAFAGEGVVFCGDTLFSLGCGRLFEGTPTQMLASLDKLVALPGSSRVCCGHEYTINNGQFARVVEPGNPALARRIQEAQAMRDRGNPTVPSSLAEELQTNPFLRVDAPGVLASLSAHLGRPPIDRVDAFAQLRLWKDGFVA</sequence>
<keyword evidence="4 7" id="KW-0479">Metal-binding</keyword>
<evidence type="ECO:0000313" key="10">
    <source>
        <dbReference type="Proteomes" id="UP000639274"/>
    </source>
</evidence>
<comment type="function">
    <text evidence="7">Thiolesterase that catalyzes the hydrolysis of S-D-lactoyl-glutathione to form glutathione and D-lactic acid.</text>
</comment>
<feature type="domain" description="Metallo-beta-lactamase" evidence="8">
    <location>
        <begin position="11"/>
        <end position="165"/>
    </location>
</feature>
<accession>A0A974XYS7</accession>